<dbReference type="GO" id="GO:0022857">
    <property type="term" value="F:transmembrane transporter activity"/>
    <property type="evidence" value="ECO:0007669"/>
    <property type="project" value="InterPro"/>
</dbReference>
<keyword evidence="6 8" id="KW-0472">Membrane</keyword>
<evidence type="ECO:0000256" key="1">
    <source>
        <dbReference type="ARBA" id="ARBA00004651"/>
    </source>
</evidence>
<dbReference type="SUPFAM" id="SSF103473">
    <property type="entry name" value="MFS general substrate transporter"/>
    <property type="match status" value="1"/>
</dbReference>
<dbReference type="Proteomes" id="UP000199632">
    <property type="component" value="Unassembled WGS sequence"/>
</dbReference>
<dbReference type="Gene3D" id="1.20.1250.20">
    <property type="entry name" value="MFS general substrate transporter like domains"/>
    <property type="match status" value="1"/>
</dbReference>
<feature type="domain" description="Major facilitator superfamily (MFS) profile" evidence="9">
    <location>
        <begin position="17"/>
        <end position="493"/>
    </location>
</feature>
<dbReference type="PANTHER" id="PTHR42718:SF46">
    <property type="entry name" value="BLR6921 PROTEIN"/>
    <property type="match status" value="1"/>
</dbReference>
<evidence type="ECO:0000256" key="2">
    <source>
        <dbReference type="ARBA" id="ARBA00022448"/>
    </source>
</evidence>
<feature type="transmembrane region" description="Helical" evidence="8">
    <location>
        <begin position="114"/>
        <end position="140"/>
    </location>
</feature>
<dbReference type="OrthoDB" id="9781469at2"/>
<feature type="transmembrane region" description="Helical" evidence="8">
    <location>
        <begin position="531"/>
        <end position="552"/>
    </location>
</feature>
<feature type="transmembrane region" description="Helical" evidence="8">
    <location>
        <begin position="332"/>
        <end position="353"/>
    </location>
</feature>
<dbReference type="InterPro" id="IPR020846">
    <property type="entry name" value="MFS_dom"/>
</dbReference>
<dbReference type="Gene3D" id="1.20.1720.10">
    <property type="entry name" value="Multidrug resistance protein D"/>
    <property type="match status" value="1"/>
</dbReference>
<dbReference type="Pfam" id="PF07690">
    <property type="entry name" value="MFS_1"/>
    <property type="match status" value="1"/>
</dbReference>
<evidence type="ECO:0000259" key="9">
    <source>
        <dbReference type="PROSITE" id="PS50850"/>
    </source>
</evidence>
<dbReference type="STRING" id="137265.SAMN05421684_6565"/>
<feature type="compositionally biased region" description="Low complexity" evidence="7">
    <location>
        <begin position="587"/>
        <end position="615"/>
    </location>
</feature>
<feature type="transmembrane region" description="Helical" evidence="8">
    <location>
        <begin position="288"/>
        <end position="312"/>
    </location>
</feature>
<dbReference type="PANTHER" id="PTHR42718">
    <property type="entry name" value="MAJOR FACILITATOR SUPERFAMILY MULTIDRUG TRANSPORTER MFSC"/>
    <property type="match status" value="1"/>
</dbReference>
<evidence type="ECO:0000256" key="6">
    <source>
        <dbReference type="ARBA" id="ARBA00023136"/>
    </source>
</evidence>
<evidence type="ECO:0000256" key="5">
    <source>
        <dbReference type="ARBA" id="ARBA00022989"/>
    </source>
</evidence>
<reference evidence="11" key="1">
    <citation type="submission" date="2016-10" db="EMBL/GenBank/DDBJ databases">
        <authorList>
            <person name="Varghese N."/>
            <person name="Submissions S."/>
        </authorList>
    </citation>
    <scope>NUCLEOTIDE SEQUENCE [LARGE SCALE GENOMIC DNA]</scope>
    <source>
        <strain evidence="11">DSM 44718</strain>
    </source>
</reference>
<dbReference type="RefSeq" id="WP_090800409.1">
    <property type="nucleotide sequence ID" value="NZ_BOND01000024.1"/>
</dbReference>
<evidence type="ECO:0000256" key="3">
    <source>
        <dbReference type="ARBA" id="ARBA00022475"/>
    </source>
</evidence>
<accession>A0A1H3TXM7</accession>
<dbReference type="GO" id="GO:0005886">
    <property type="term" value="C:plasma membrane"/>
    <property type="evidence" value="ECO:0007669"/>
    <property type="project" value="UniProtKB-SubCell"/>
</dbReference>
<keyword evidence="2" id="KW-0813">Transport</keyword>
<feature type="transmembrane region" description="Helical" evidence="8">
    <location>
        <begin position="152"/>
        <end position="176"/>
    </location>
</feature>
<proteinExistence type="predicted"/>
<keyword evidence="4 8" id="KW-0812">Transmembrane</keyword>
<evidence type="ECO:0000313" key="11">
    <source>
        <dbReference type="Proteomes" id="UP000199632"/>
    </source>
</evidence>
<evidence type="ECO:0000313" key="10">
    <source>
        <dbReference type="EMBL" id="SDZ54994.1"/>
    </source>
</evidence>
<dbReference type="EMBL" id="FNQB01000003">
    <property type="protein sequence ID" value="SDZ54994.1"/>
    <property type="molecule type" value="Genomic_DNA"/>
</dbReference>
<feature type="region of interest" description="Disordered" evidence="7">
    <location>
        <begin position="576"/>
        <end position="663"/>
    </location>
</feature>
<keyword evidence="5 8" id="KW-1133">Transmembrane helix</keyword>
<feature type="transmembrane region" description="Helical" evidence="8">
    <location>
        <begin position="246"/>
        <end position="268"/>
    </location>
</feature>
<dbReference type="CDD" id="cd17321">
    <property type="entry name" value="MFS_MMR_MDR_like"/>
    <property type="match status" value="1"/>
</dbReference>
<dbReference type="InterPro" id="IPR011701">
    <property type="entry name" value="MFS"/>
</dbReference>
<gene>
    <name evidence="10" type="ORF">SAMN05421684_6565</name>
</gene>
<evidence type="ECO:0000256" key="7">
    <source>
        <dbReference type="SAM" id="MobiDB-lite"/>
    </source>
</evidence>
<feature type="transmembrane region" description="Helical" evidence="8">
    <location>
        <begin position="385"/>
        <end position="404"/>
    </location>
</feature>
<feature type="transmembrane region" description="Helical" evidence="8">
    <location>
        <begin position="213"/>
        <end position="234"/>
    </location>
</feature>
<feature type="transmembrane region" description="Helical" evidence="8">
    <location>
        <begin position="89"/>
        <end position="108"/>
    </location>
</feature>
<feature type="transmembrane region" description="Helical" evidence="8">
    <location>
        <begin position="21"/>
        <end position="46"/>
    </location>
</feature>
<dbReference type="InterPro" id="IPR036259">
    <property type="entry name" value="MFS_trans_sf"/>
</dbReference>
<name>A0A1H3TXM7_9ACTN</name>
<feature type="transmembrane region" description="Helical" evidence="8">
    <location>
        <begin position="182"/>
        <end position="201"/>
    </location>
</feature>
<sequence>MAIQARSGGRIPHKWSVLSNTTLGMLMATVNASILIISLPAIFRGIHLDPLAPGNVSYLLWMLMGYLLVTAVLVVSLGRLGDIFGRVRIYNAGFAVFAFASVACLLTPGSGRTAALWLIGWRIVQGVGGAMLMANSAAIITDTFPARQRGTALGVNQVAGLAGSFVGLVLGGLLSAWHWRSIFAVSALVGVIGAVWAYRNLRETVTRRAGVRIDWWGNATLAVGLTVLLAALTYGIQPYRDHVEGWANPMVFGGLIVGAALLVAFCVIETRVAQPMFHLRLFKIQAFWAGNAAALLNAVARGGLQFMLIIWLQGIWLPLHGYAFEDTPLWAGIYLVPLTVGFIVAGPVSGYLSDRYGAKLLATGGLVVMAATFVGLLLIPVNFSYLSFAVLLFLNGVGSGLFSAPNTTAVMNAVPAGERGVASGIRATFQNAGMVLSIGVFFSLLIAGLSSSLPSALHDGLAAQGLPPDAVSSVVAVPPVSLMFAAFLGTNPIGTLLDQAGVTGQVPPATLDHLTGRTFLPGLLSGPFHDGLIVVFLLAAALAAAGAVVSLFRGGVYIHDDPTPTTAAGPVAIEEGANSNGRPAAIAPGEPGADAATGPAANAADGQAATAPAEPGTIAAGGSSTRTTVGADEQPNGQGSPADERPEVGRVRGRPVRRWSRRG</sequence>
<feature type="transmembrane region" description="Helical" evidence="8">
    <location>
        <begin position="360"/>
        <end position="379"/>
    </location>
</feature>
<organism evidence="10 11">
    <name type="scientific">Asanoa ishikariensis</name>
    <dbReference type="NCBI Taxonomy" id="137265"/>
    <lineage>
        <taxon>Bacteria</taxon>
        <taxon>Bacillati</taxon>
        <taxon>Actinomycetota</taxon>
        <taxon>Actinomycetes</taxon>
        <taxon>Micromonosporales</taxon>
        <taxon>Micromonosporaceae</taxon>
        <taxon>Asanoa</taxon>
    </lineage>
</organism>
<evidence type="ECO:0000256" key="4">
    <source>
        <dbReference type="ARBA" id="ARBA00022692"/>
    </source>
</evidence>
<keyword evidence="3" id="KW-1003">Cell membrane</keyword>
<feature type="transmembrane region" description="Helical" evidence="8">
    <location>
        <begin position="58"/>
        <end position="77"/>
    </location>
</feature>
<evidence type="ECO:0000256" key="8">
    <source>
        <dbReference type="SAM" id="Phobius"/>
    </source>
</evidence>
<comment type="subcellular location">
    <subcellularLocation>
        <location evidence="1">Cell membrane</location>
        <topology evidence="1">Multi-pass membrane protein</topology>
    </subcellularLocation>
</comment>
<feature type="compositionally biased region" description="Basic residues" evidence="7">
    <location>
        <begin position="651"/>
        <end position="663"/>
    </location>
</feature>
<dbReference type="PROSITE" id="PS50850">
    <property type="entry name" value="MFS"/>
    <property type="match status" value="1"/>
</dbReference>
<keyword evidence="11" id="KW-1185">Reference proteome</keyword>
<feature type="transmembrane region" description="Helical" evidence="8">
    <location>
        <begin position="432"/>
        <end position="451"/>
    </location>
</feature>
<dbReference type="AlphaFoldDB" id="A0A1H3TXM7"/>
<protein>
    <submittedName>
        <fullName evidence="10">Predicted arabinose efflux permease, MFS family</fullName>
    </submittedName>
</protein>